<comment type="subcellular location">
    <subcellularLocation>
        <location evidence="1 7">Cell membrane</location>
        <topology evidence="1 7">Multi-pass membrane protein</topology>
    </subcellularLocation>
</comment>
<keyword evidence="10" id="KW-1185">Reference proteome</keyword>
<evidence type="ECO:0000256" key="4">
    <source>
        <dbReference type="ARBA" id="ARBA00022692"/>
    </source>
</evidence>
<dbReference type="InterPro" id="IPR000515">
    <property type="entry name" value="MetI-like"/>
</dbReference>
<proteinExistence type="inferred from homology"/>
<comment type="similarity">
    <text evidence="7">Belongs to the binding-protein-dependent transport system permease family.</text>
</comment>
<evidence type="ECO:0000313" key="10">
    <source>
        <dbReference type="Proteomes" id="UP000612456"/>
    </source>
</evidence>
<protein>
    <submittedName>
        <fullName evidence="9">Sugar ABC transporter permease</fullName>
    </submittedName>
</protein>
<accession>A0A916ZGP2</accession>
<dbReference type="GO" id="GO:0055085">
    <property type="term" value="P:transmembrane transport"/>
    <property type="evidence" value="ECO:0007669"/>
    <property type="project" value="InterPro"/>
</dbReference>
<feature type="transmembrane region" description="Helical" evidence="7">
    <location>
        <begin position="120"/>
        <end position="140"/>
    </location>
</feature>
<reference evidence="9" key="1">
    <citation type="journal article" date="2014" name="Int. J. Syst. Evol. Microbiol.">
        <title>Complete genome sequence of Corynebacterium casei LMG S-19264T (=DSM 44701T), isolated from a smear-ripened cheese.</title>
        <authorList>
            <consortium name="US DOE Joint Genome Institute (JGI-PGF)"/>
            <person name="Walter F."/>
            <person name="Albersmeier A."/>
            <person name="Kalinowski J."/>
            <person name="Ruckert C."/>
        </authorList>
    </citation>
    <scope>NUCLEOTIDE SEQUENCE</scope>
    <source>
        <strain evidence="9">CGMCC 1.15178</strain>
    </source>
</reference>
<feature type="domain" description="ABC transmembrane type-1" evidence="8">
    <location>
        <begin position="83"/>
        <end position="291"/>
    </location>
</feature>
<name>A0A916ZGP2_9BACL</name>
<evidence type="ECO:0000256" key="6">
    <source>
        <dbReference type="ARBA" id="ARBA00023136"/>
    </source>
</evidence>
<evidence type="ECO:0000256" key="5">
    <source>
        <dbReference type="ARBA" id="ARBA00022989"/>
    </source>
</evidence>
<dbReference type="SUPFAM" id="SSF161098">
    <property type="entry name" value="MetI-like"/>
    <property type="match status" value="1"/>
</dbReference>
<dbReference type="PANTHER" id="PTHR30193">
    <property type="entry name" value="ABC TRANSPORTER PERMEASE PROTEIN"/>
    <property type="match status" value="1"/>
</dbReference>
<comment type="caution">
    <text evidence="9">The sequence shown here is derived from an EMBL/GenBank/DDBJ whole genome shotgun (WGS) entry which is preliminary data.</text>
</comment>
<keyword evidence="5 7" id="KW-1133">Transmembrane helix</keyword>
<reference evidence="9" key="2">
    <citation type="submission" date="2020-09" db="EMBL/GenBank/DDBJ databases">
        <authorList>
            <person name="Sun Q."/>
            <person name="Zhou Y."/>
        </authorList>
    </citation>
    <scope>NUCLEOTIDE SEQUENCE</scope>
    <source>
        <strain evidence="9">CGMCC 1.15178</strain>
    </source>
</reference>
<sequence>MARNQGGAAAPAVRIGRNWMSKDYVWAFLLLIPLLVGIGLIYFSSIFGLIVSFTNWDIVQKAEWVGLQNYRDLAADEKVWKSLSNTLLFIVYSVPAKIILGLALAMLLNLKLKGVNFFKLLYFFPTACSIIAVALVWGYLYDSNGLLNNFLNDLGLSKVYWLDEFHAMGSIAIMSIWGGVGYNALLFLAGLQNIPIEYYEAGRVDGATRFQQFRMITIPLLTPTMFFVIVTLMIGSFQMFGEVYIIHGPLDSTLTIVPYIFSEAFQGFRMGYASALSYLLILIILLITLVQLKLQKKWVNYDL</sequence>
<dbReference type="Proteomes" id="UP000612456">
    <property type="component" value="Unassembled WGS sequence"/>
</dbReference>
<dbReference type="RefSeq" id="WP_188999047.1">
    <property type="nucleotide sequence ID" value="NZ_BMHP01000008.1"/>
</dbReference>
<feature type="transmembrane region" description="Helical" evidence="7">
    <location>
        <begin position="215"/>
        <end position="237"/>
    </location>
</feature>
<dbReference type="PANTHER" id="PTHR30193:SF37">
    <property type="entry name" value="INNER MEMBRANE ABC TRANSPORTER PERMEASE PROTEIN YCJO"/>
    <property type="match status" value="1"/>
</dbReference>
<dbReference type="AlphaFoldDB" id="A0A916ZGP2"/>
<evidence type="ECO:0000256" key="2">
    <source>
        <dbReference type="ARBA" id="ARBA00022448"/>
    </source>
</evidence>
<dbReference type="GO" id="GO:0005886">
    <property type="term" value="C:plasma membrane"/>
    <property type="evidence" value="ECO:0007669"/>
    <property type="project" value="UniProtKB-SubCell"/>
</dbReference>
<evidence type="ECO:0000313" key="9">
    <source>
        <dbReference type="EMBL" id="GGD96691.1"/>
    </source>
</evidence>
<dbReference type="CDD" id="cd06261">
    <property type="entry name" value="TM_PBP2"/>
    <property type="match status" value="1"/>
</dbReference>
<dbReference type="InterPro" id="IPR051393">
    <property type="entry name" value="ABC_transporter_permease"/>
</dbReference>
<keyword evidence="2 7" id="KW-0813">Transport</keyword>
<gene>
    <name evidence="9" type="ORF">GCM10010911_64340</name>
</gene>
<dbReference type="EMBL" id="BMHP01000008">
    <property type="protein sequence ID" value="GGD96691.1"/>
    <property type="molecule type" value="Genomic_DNA"/>
</dbReference>
<feature type="transmembrane region" description="Helical" evidence="7">
    <location>
        <begin position="24"/>
        <end position="51"/>
    </location>
</feature>
<evidence type="ECO:0000256" key="1">
    <source>
        <dbReference type="ARBA" id="ARBA00004651"/>
    </source>
</evidence>
<evidence type="ECO:0000259" key="8">
    <source>
        <dbReference type="PROSITE" id="PS50928"/>
    </source>
</evidence>
<keyword evidence="4 7" id="KW-0812">Transmembrane</keyword>
<evidence type="ECO:0000256" key="7">
    <source>
        <dbReference type="RuleBase" id="RU363032"/>
    </source>
</evidence>
<feature type="transmembrane region" description="Helical" evidence="7">
    <location>
        <begin position="87"/>
        <end position="108"/>
    </location>
</feature>
<dbReference type="Gene3D" id="1.10.3720.10">
    <property type="entry name" value="MetI-like"/>
    <property type="match status" value="1"/>
</dbReference>
<organism evidence="9 10">
    <name type="scientific">Paenibacillus nasutitermitis</name>
    <dbReference type="NCBI Taxonomy" id="1652958"/>
    <lineage>
        <taxon>Bacteria</taxon>
        <taxon>Bacillati</taxon>
        <taxon>Bacillota</taxon>
        <taxon>Bacilli</taxon>
        <taxon>Bacillales</taxon>
        <taxon>Paenibacillaceae</taxon>
        <taxon>Paenibacillus</taxon>
    </lineage>
</organism>
<dbReference type="Pfam" id="PF00528">
    <property type="entry name" value="BPD_transp_1"/>
    <property type="match status" value="1"/>
</dbReference>
<feature type="transmembrane region" description="Helical" evidence="7">
    <location>
        <begin position="171"/>
        <end position="194"/>
    </location>
</feature>
<dbReference type="PROSITE" id="PS50928">
    <property type="entry name" value="ABC_TM1"/>
    <property type="match status" value="1"/>
</dbReference>
<evidence type="ECO:0000256" key="3">
    <source>
        <dbReference type="ARBA" id="ARBA00022475"/>
    </source>
</evidence>
<keyword evidence="3" id="KW-1003">Cell membrane</keyword>
<feature type="transmembrane region" description="Helical" evidence="7">
    <location>
        <begin position="273"/>
        <end position="294"/>
    </location>
</feature>
<keyword evidence="6 7" id="KW-0472">Membrane</keyword>
<dbReference type="InterPro" id="IPR035906">
    <property type="entry name" value="MetI-like_sf"/>
</dbReference>